<organism evidence="1 2">
    <name type="scientific">Rhododendron molle</name>
    <name type="common">Chinese azalea</name>
    <name type="synonym">Azalea mollis</name>
    <dbReference type="NCBI Taxonomy" id="49168"/>
    <lineage>
        <taxon>Eukaryota</taxon>
        <taxon>Viridiplantae</taxon>
        <taxon>Streptophyta</taxon>
        <taxon>Embryophyta</taxon>
        <taxon>Tracheophyta</taxon>
        <taxon>Spermatophyta</taxon>
        <taxon>Magnoliopsida</taxon>
        <taxon>eudicotyledons</taxon>
        <taxon>Gunneridae</taxon>
        <taxon>Pentapetalae</taxon>
        <taxon>asterids</taxon>
        <taxon>Ericales</taxon>
        <taxon>Ericaceae</taxon>
        <taxon>Ericoideae</taxon>
        <taxon>Rhodoreae</taxon>
        <taxon>Rhododendron</taxon>
    </lineage>
</organism>
<keyword evidence="2" id="KW-1185">Reference proteome</keyword>
<evidence type="ECO:0000313" key="2">
    <source>
        <dbReference type="Proteomes" id="UP001062846"/>
    </source>
</evidence>
<dbReference type="EMBL" id="CM046397">
    <property type="protein sequence ID" value="KAI8536372.1"/>
    <property type="molecule type" value="Genomic_DNA"/>
</dbReference>
<evidence type="ECO:0000313" key="1">
    <source>
        <dbReference type="EMBL" id="KAI8536372.1"/>
    </source>
</evidence>
<reference evidence="1" key="1">
    <citation type="submission" date="2022-02" db="EMBL/GenBank/DDBJ databases">
        <title>Plant Genome Project.</title>
        <authorList>
            <person name="Zhang R.-G."/>
        </authorList>
    </citation>
    <scope>NUCLEOTIDE SEQUENCE</scope>
    <source>
        <strain evidence="1">AT1</strain>
    </source>
</reference>
<comment type="caution">
    <text evidence="1">The sequence shown here is derived from an EMBL/GenBank/DDBJ whole genome shotgun (WGS) entry which is preliminary data.</text>
</comment>
<gene>
    <name evidence="1" type="ORF">RHMOL_Rhmol10G0251900</name>
</gene>
<accession>A0ACC0M745</accession>
<name>A0ACC0M745_RHOML</name>
<proteinExistence type="predicted"/>
<protein>
    <submittedName>
        <fullName evidence="1">Uncharacterized protein</fullName>
    </submittedName>
</protein>
<sequence length="185" mass="20589">MDLVFIDAPFQAEGGSKGLGAEELFDPPLYEWFQASKDFSEYQNFDECIAFVEDRMTRIEPFDGLMGFSQGAFLSAASPGMQAEIKFVIVISGGKFGGSNFSSPKLAQNAFSSPIECPSLHFLGEKDRKKPNGIELLDSFVDPLVIHHPEGHVVPKLDEKGSETMIKFIDKIQDIVYCRKENSRL</sequence>
<dbReference type="Proteomes" id="UP001062846">
    <property type="component" value="Chromosome 10"/>
</dbReference>